<evidence type="ECO:0000256" key="3">
    <source>
        <dbReference type="RuleBase" id="RU000354"/>
    </source>
</evidence>
<sequence length="1463" mass="169224">MEPADVGNFLPKDKLKHLVLLSGLDTVNVPFHKAVHSGFMSRSLASDSCPLTYKNFTSENIIETPKLIKNQNRILRYDWPLKYTQIYPAAIVLFYDLNWSTVNWEEKKKELETKIDALRNVIQKDGKPHNKGTQIILVIIQHNDGVTKEENDKLCSIKAAEILSTTKLKSNQLYVIPDTESTLYNFVLRLEKQFYELTPIFYQECIRKVRSRNIPNNNLVLLIRQQFKLGFLSEIRQDNHTAVRNYKLAYQKCSELEMNDRDIYEILSVASAINFKICQLSFQNNLIRESFAQYAKHQNTYFNRPCGKYPNCYLAMIEFNLWKRQQCSLFARLFENAVNNGLLALVHKNPGIYYQAAAEFQRAANISIKEMLTITPINGVVHQEMLIFDESLSKTHTIYFGQRPWRVLTDLMPNNFVDSNYENCAILGLQSSISPNYQYTIQLYNMAIKHFEKFHACRFQIRIKSQIADELISSGNYKQAQLFLYDNLMEFYRTRNYVLTQNLLVKFLEVAYFNANINDYMWAISQLSTPIQYTFSMVNILQHTNFYSHNLINLFQGNIPAPLKSGVISLNETETHAVLYKWQQSLLEKPAFKINLTGLVCFLQVSVNIMQMSSDFKQDECNTIIVKVNITNDLNYNMSFRNLTLYIEDCCKVPNIVTNDVLEKATLKLTKNDINIEKNSTQTYYFYFNPEILETNFLTNNIQIESLVLSEVTLPNTIVNGSFHWDFPINDSSSSIIFKKYKLPLSIDVLSKDTLYYFGEKFVLPLSICNVSKNMDLNMLECILTLSNHEYNHIDVKADKKIFLIDSNTKTRVSSYTHYIELLSMGNNLFLNVEFDTDKINEFYIHLNISQKDNNNSSFFKSYKINVVQAIKWNASISSLSNEILNQVTNNTHSMLQFDCEACTEMFITSISWNLHPSLVPTSQLYENYTPETYQHLESSAISSYLITFIASLEFGKEDSINIGKIAINWKRPSSDVINCTIIDLGTYAVIHIPITIQSQILSPNCLIIRKPIPVQYVFKNNYFKALTFKVTLDISEAFMFCGDKEQLLTLMPGEIFENCLTLFALTAGRLPYPKINLSFTDDSNPEFPKIYQDLALKSLPTRIFVMFFLLKKFFVDCCERCNDSMDLIEQERKDEVLKIIKQNIKFNDNLFDVNMNLKNLKHVNIGEKRLAEFTEELENLANQKKNNSIETYYTTEELLTVGSKTPLGYGNGLSTYFKFSNESKSKIPFSANLHVYLVKPEVVETEVLYLRLEIYRRYKDGTIGEEMGNIEFKHDFEYNSNKVVIPINSTWLNNNWSTKINDLAVYVKASIIHPIVIVNDFIVTHANSFIDTPVFEKRMIFSIKYKNIISRSKRSQLFNCTIKNGKSCCLKSLKINLIDIGWNFVLSPQHIDVGICLGDCQLLDNNSLNSDVINYRRDSFPNYKSCCHPTKYESLKMLISVSNTTISEINIPNLLTRQCGCY</sequence>
<accession>A0A0N4ZG70</accession>
<feature type="coiled-coil region" evidence="4">
    <location>
        <begin position="1164"/>
        <end position="1191"/>
    </location>
</feature>
<name>A0A0N4ZG70_PARTI</name>
<dbReference type="PROSITE" id="PS51362">
    <property type="entry name" value="TGF_BETA_2"/>
    <property type="match status" value="1"/>
</dbReference>
<dbReference type="STRING" id="131310.A0A0N4ZG70"/>
<dbReference type="InterPro" id="IPR021773">
    <property type="entry name" value="TPC11"/>
</dbReference>
<dbReference type="GO" id="GO:0005737">
    <property type="term" value="C:cytoplasm"/>
    <property type="evidence" value="ECO:0007669"/>
    <property type="project" value="TreeGrafter"/>
</dbReference>
<dbReference type="SUPFAM" id="SSF57501">
    <property type="entry name" value="Cystine-knot cytokines"/>
    <property type="match status" value="1"/>
</dbReference>
<organism evidence="6 7">
    <name type="scientific">Parastrongyloides trichosuri</name>
    <name type="common">Possum-specific nematode worm</name>
    <dbReference type="NCBI Taxonomy" id="131310"/>
    <lineage>
        <taxon>Eukaryota</taxon>
        <taxon>Metazoa</taxon>
        <taxon>Ecdysozoa</taxon>
        <taxon>Nematoda</taxon>
        <taxon>Chromadorea</taxon>
        <taxon>Rhabditida</taxon>
        <taxon>Tylenchina</taxon>
        <taxon>Panagrolaimomorpha</taxon>
        <taxon>Strongyloidoidea</taxon>
        <taxon>Strongyloididae</taxon>
        <taxon>Parastrongyloides</taxon>
    </lineage>
</organism>
<dbReference type="InterPro" id="IPR029034">
    <property type="entry name" value="Cystine-knot_cytokine"/>
</dbReference>
<dbReference type="Gene3D" id="2.10.90.10">
    <property type="entry name" value="Cystine-knot cytokines"/>
    <property type="match status" value="1"/>
</dbReference>
<reference evidence="7" key="1">
    <citation type="submission" date="2017-02" db="UniProtKB">
        <authorList>
            <consortium name="WormBaseParasite"/>
        </authorList>
    </citation>
    <scope>IDENTIFICATION</scope>
</reference>
<evidence type="ECO:0000313" key="6">
    <source>
        <dbReference type="Proteomes" id="UP000038045"/>
    </source>
</evidence>
<keyword evidence="4" id="KW-0175">Coiled coil</keyword>
<dbReference type="Pfam" id="PF00019">
    <property type="entry name" value="TGF_beta"/>
    <property type="match status" value="1"/>
</dbReference>
<dbReference type="GO" id="GO:0008083">
    <property type="term" value="F:growth factor activity"/>
    <property type="evidence" value="ECO:0007669"/>
    <property type="project" value="UniProtKB-KW"/>
</dbReference>
<keyword evidence="3" id="KW-0339">Growth factor</keyword>
<evidence type="ECO:0000259" key="5">
    <source>
        <dbReference type="PROSITE" id="PS51362"/>
    </source>
</evidence>
<dbReference type="PANTHER" id="PTHR14374">
    <property type="entry name" value="FOIE GRAS"/>
    <property type="match status" value="1"/>
</dbReference>
<dbReference type="Pfam" id="PF11817">
    <property type="entry name" value="Foie-gras_1"/>
    <property type="match status" value="1"/>
</dbReference>
<comment type="subcellular location">
    <subcellularLocation>
        <location evidence="1">Secreted</location>
    </subcellularLocation>
</comment>
<dbReference type="PANTHER" id="PTHR14374:SF0">
    <property type="entry name" value="TRAFFICKING PROTEIN PARTICLE COMPLEX SUBUNIT 11"/>
    <property type="match status" value="1"/>
</dbReference>
<feature type="domain" description="TGF-beta family profile" evidence="5">
    <location>
        <begin position="1352"/>
        <end position="1463"/>
    </location>
</feature>
<evidence type="ECO:0000256" key="2">
    <source>
        <dbReference type="ARBA" id="ARBA00022525"/>
    </source>
</evidence>
<comment type="similarity">
    <text evidence="3">Belongs to the TGF-beta family.</text>
</comment>
<dbReference type="InterPro" id="IPR001839">
    <property type="entry name" value="TGF-b_C"/>
</dbReference>
<dbReference type="Proteomes" id="UP000038045">
    <property type="component" value="Unplaced"/>
</dbReference>
<evidence type="ECO:0000256" key="4">
    <source>
        <dbReference type="SAM" id="Coils"/>
    </source>
</evidence>
<dbReference type="SMART" id="SM00204">
    <property type="entry name" value="TGFB"/>
    <property type="match status" value="1"/>
</dbReference>
<dbReference type="WBParaSite" id="PTRK_0000674700.1">
    <property type="protein sequence ID" value="PTRK_0000674700.1"/>
    <property type="gene ID" value="PTRK_0000674700"/>
</dbReference>
<dbReference type="GO" id="GO:0005576">
    <property type="term" value="C:extracellular region"/>
    <property type="evidence" value="ECO:0007669"/>
    <property type="project" value="UniProtKB-SubCell"/>
</dbReference>
<protein>
    <submittedName>
        <fullName evidence="7">TGF_BETA_2 domain-containing protein</fullName>
    </submittedName>
</protein>
<proteinExistence type="inferred from homology"/>
<keyword evidence="6" id="KW-1185">Reference proteome</keyword>
<keyword evidence="2" id="KW-0964">Secreted</keyword>
<evidence type="ECO:0000256" key="1">
    <source>
        <dbReference type="ARBA" id="ARBA00004613"/>
    </source>
</evidence>
<evidence type="ECO:0000313" key="7">
    <source>
        <dbReference type="WBParaSite" id="PTRK_0000674700.1"/>
    </source>
</evidence>